<keyword evidence="2" id="KW-1185">Reference proteome</keyword>
<name>A0A409Y0L5_9AGAR</name>
<proteinExistence type="predicted"/>
<evidence type="ECO:0000313" key="2">
    <source>
        <dbReference type="Proteomes" id="UP000284706"/>
    </source>
</evidence>
<dbReference type="Proteomes" id="UP000284706">
    <property type="component" value="Unassembled WGS sequence"/>
</dbReference>
<sequence>MEQARPSEPVRFPVFEDNPSKGRKDLDALASAIRLVHDLARKSLIDASAVPSWISKLTRDADDIEAGLLSWALTNAKISHYFQPPSDEDLTATIKMGQHVLIQHLFRCLEKKRIQALTAAILPSPSEYAKSFMKYQSIPTMSVRNAPGGDTTISVDLMSLTLYTVSFLWHQCSQVVHNNFGNSLLRLYKEVATILDTEMAGDMSHELRVQRFAAALHKILPSNGKYQWYFNDPVVAGSQFKIDMVLRRKSDLYPMLFVEVKRHKGEGGNPFMQNSRYYREAFQPEGLEEVLKATGGVALFMQLDGQVLSLGGAFSDSQAEPHIAQNLCDYVEMSKGPNGMGYKNMVRVLWVMHEAFKILEIESDYHPDGSYDPIYWGRPRLGLKNYGITPTSILIPGRAYRASFQIPPNVDPTDVSGFIAFLEVRQTTECMLEIINPAAGERYGSHVQRVLSKEGFAPWFIQRLNYRHQFWVPPDLSNAVGSPTPLLAYIVTEFQPPPSPSVQGWMSLLQLATEQPVEAANARASIEASLDTLLAILDQQECIHGELIPANLFVQVKSTPEVHVLLRSDTQAQLRVVGYHLAAKKGKARFPNLIQEGLAYMKPGQEGQLIPDHHDRVTVDSWFPNWAQSQPSTKVYRGKIWDSNESD</sequence>
<dbReference type="EMBL" id="NHYE01001362">
    <property type="protein sequence ID" value="PPQ96521.1"/>
    <property type="molecule type" value="Genomic_DNA"/>
</dbReference>
<reference evidence="1 2" key="1">
    <citation type="journal article" date="2018" name="Evol. Lett.">
        <title>Horizontal gene cluster transfer increased hallucinogenic mushroom diversity.</title>
        <authorList>
            <person name="Reynolds H.T."/>
            <person name="Vijayakumar V."/>
            <person name="Gluck-Thaler E."/>
            <person name="Korotkin H.B."/>
            <person name="Matheny P.B."/>
            <person name="Slot J.C."/>
        </authorList>
    </citation>
    <scope>NUCLEOTIDE SEQUENCE [LARGE SCALE GENOMIC DNA]</scope>
    <source>
        <strain evidence="1 2">SRW20</strain>
    </source>
</reference>
<comment type="caution">
    <text evidence="1">The sequence shown here is derived from an EMBL/GenBank/DDBJ whole genome shotgun (WGS) entry which is preliminary data.</text>
</comment>
<evidence type="ECO:0000313" key="1">
    <source>
        <dbReference type="EMBL" id="PPQ96521.1"/>
    </source>
</evidence>
<gene>
    <name evidence="1" type="ORF">CVT26_010437</name>
</gene>
<dbReference type="InParanoid" id="A0A409Y0L5"/>
<organism evidence="1 2">
    <name type="scientific">Gymnopilus dilepis</name>
    <dbReference type="NCBI Taxonomy" id="231916"/>
    <lineage>
        <taxon>Eukaryota</taxon>
        <taxon>Fungi</taxon>
        <taxon>Dikarya</taxon>
        <taxon>Basidiomycota</taxon>
        <taxon>Agaricomycotina</taxon>
        <taxon>Agaricomycetes</taxon>
        <taxon>Agaricomycetidae</taxon>
        <taxon>Agaricales</taxon>
        <taxon>Agaricineae</taxon>
        <taxon>Hymenogastraceae</taxon>
        <taxon>Gymnopilus</taxon>
    </lineage>
</organism>
<protein>
    <submittedName>
        <fullName evidence="1">Uncharacterized protein</fullName>
    </submittedName>
</protein>
<dbReference type="AlphaFoldDB" id="A0A409Y0L5"/>
<accession>A0A409Y0L5</accession>